<keyword evidence="1" id="KW-0732">Signal</keyword>
<organism evidence="3 4">
    <name type="scientific">Sphaerotilus uruguayifluvii</name>
    <dbReference type="NCBI Taxonomy" id="2735897"/>
    <lineage>
        <taxon>Bacteria</taxon>
        <taxon>Pseudomonadati</taxon>
        <taxon>Pseudomonadota</taxon>
        <taxon>Betaproteobacteria</taxon>
        <taxon>Burkholderiales</taxon>
        <taxon>Sphaerotilaceae</taxon>
        <taxon>Sphaerotilus</taxon>
    </lineage>
</organism>
<dbReference type="InterPro" id="IPR036779">
    <property type="entry name" value="LysM_dom_sf"/>
</dbReference>
<dbReference type="EMBL" id="JABSNM010000007">
    <property type="protein sequence ID" value="NRT56208.1"/>
    <property type="molecule type" value="Genomic_DNA"/>
</dbReference>
<feature type="signal peptide" evidence="1">
    <location>
        <begin position="1"/>
        <end position="33"/>
    </location>
</feature>
<protein>
    <recommendedName>
        <fullName evidence="2">FecR protein domain-containing protein</fullName>
    </recommendedName>
</protein>
<dbReference type="Gene3D" id="2.60.120.1440">
    <property type="match status" value="1"/>
</dbReference>
<dbReference type="Pfam" id="PF04773">
    <property type="entry name" value="FecR"/>
    <property type="match status" value="1"/>
</dbReference>
<dbReference type="Proteomes" id="UP001516061">
    <property type="component" value="Unassembled WGS sequence"/>
</dbReference>
<dbReference type="InterPro" id="IPR013783">
    <property type="entry name" value="Ig-like_fold"/>
</dbReference>
<comment type="caution">
    <text evidence="3">The sequence shown here is derived from an EMBL/GenBank/DDBJ whole genome shotgun (WGS) entry which is preliminary data.</text>
</comment>
<accession>A0ABX2G1M7</accession>
<feature type="domain" description="FecR protein" evidence="2">
    <location>
        <begin position="130"/>
        <end position="232"/>
    </location>
</feature>
<keyword evidence="4" id="KW-1185">Reference proteome</keyword>
<evidence type="ECO:0000256" key="1">
    <source>
        <dbReference type="SAM" id="SignalP"/>
    </source>
</evidence>
<sequence>MPPVPVPGGRRAVLRAAGLIVLAVHAGAFAATAAPTPPDEAFLSFTVSEHETLISLGRRLLTDPRQWPQLQALNRIADPRRIPVGTVLRIPLRLMAAEPAPARVLAASGEVRGADGRALQAGQAVPQGSRVQTGGDGQATLQLVDGTVLRLRAASTLQVDLSQRLPRASGSLSGVRLQDGQVEVKAQKVSGGLPGFRVGTPQGLLGVRGTEFRVSVDALAELTRNEVLEGVVMTEGPAGRAGRPVEAGFGVVVDRGGTVPTPVRLPVAPDLSTWPSWRDQVLVRFPALTQPGAAAFRGQVAAASDSRFERVLEDVRVEAGELRFAHLPDGDYVVRVRAEDARGLQGLDARHAFTLKARPEPPLPISPGPKAIVSGSRLDLAWATVEEARSYRVQLSRTEEIRETLQDRRGLASPALTVDGLSPGVYFWRVASERSTTDQGPFGAVHRVELRPVPAPPPPPRIDEDGVRMAWEGLPGQSFDVEFARDASFSVLALARRVDTPVLEVKMPGTGRYFLRLRARDPDGFVGPYTAPQRFDVPNCLRGGQGGCVTGADGGTVLLAP</sequence>
<dbReference type="InterPro" id="IPR016930">
    <property type="entry name" value="UCP029644"/>
</dbReference>
<dbReference type="PANTHER" id="PTHR38731:SF3">
    <property type="entry name" value="BLL6125 PROTEIN"/>
    <property type="match status" value="1"/>
</dbReference>
<feature type="chain" id="PRO_5046050520" description="FecR protein domain-containing protein" evidence="1">
    <location>
        <begin position="34"/>
        <end position="561"/>
    </location>
</feature>
<dbReference type="PIRSF" id="PIRSF029644">
    <property type="entry name" value="UCP029644"/>
    <property type="match status" value="1"/>
</dbReference>
<evidence type="ECO:0000313" key="4">
    <source>
        <dbReference type="Proteomes" id="UP001516061"/>
    </source>
</evidence>
<evidence type="ECO:0000313" key="3">
    <source>
        <dbReference type="EMBL" id="NRT56208.1"/>
    </source>
</evidence>
<dbReference type="Gene3D" id="2.60.40.10">
    <property type="entry name" value="Immunoglobulins"/>
    <property type="match status" value="1"/>
</dbReference>
<dbReference type="Gene3D" id="3.10.350.10">
    <property type="entry name" value="LysM domain"/>
    <property type="match status" value="1"/>
</dbReference>
<dbReference type="InterPro" id="IPR006860">
    <property type="entry name" value="FecR"/>
</dbReference>
<dbReference type="PANTHER" id="PTHR38731">
    <property type="entry name" value="LIPL45-RELATED LIPOPROTEIN-RELATED"/>
    <property type="match status" value="1"/>
</dbReference>
<gene>
    <name evidence="3" type="ORF">HNQ01_001944</name>
</gene>
<evidence type="ECO:0000259" key="2">
    <source>
        <dbReference type="Pfam" id="PF04773"/>
    </source>
</evidence>
<reference evidence="3 4" key="1">
    <citation type="submission" date="2020-05" db="EMBL/GenBank/DDBJ databases">
        <title>Genomic Encyclopedia of Type Strains, Phase IV (KMG-V): Genome sequencing to study the core and pangenomes of soil and plant-associated prokaryotes.</title>
        <authorList>
            <person name="Whitman W."/>
        </authorList>
    </citation>
    <scope>NUCLEOTIDE SEQUENCE [LARGE SCALE GENOMIC DNA]</scope>
    <source>
        <strain evidence="3 4">C29</strain>
    </source>
</reference>
<proteinExistence type="predicted"/>
<name>A0ABX2G1M7_9BURK</name>